<dbReference type="Proteomes" id="UP001431449">
    <property type="component" value="Unassembled WGS sequence"/>
</dbReference>
<evidence type="ECO:0000256" key="5">
    <source>
        <dbReference type="ARBA" id="ARBA00023284"/>
    </source>
</evidence>
<name>A0ABT0GCN9_9GAMM</name>
<accession>A0ABT0GCN9</accession>
<evidence type="ECO:0000256" key="4">
    <source>
        <dbReference type="ARBA" id="ARBA00023186"/>
    </source>
</evidence>
<reference evidence="6" key="1">
    <citation type="submission" date="2022-04" db="EMBL/GenBank/DDBJ databases">
        <title>Lysobacter sp. CAU 1642 isolated from sea sand.</title>
        <authorList>
            <person name="Kim W."/>
        </authorList>
    </citation>
    <scope>NUCLEOTIDE SEQUENCE</scope>
    <source>
        <strain evidence="6">CAU 1642</strain>
    </source>
</reference>
<dbReference type="InterPro" id="IPR000397">
    <property type="entry name" value="Heat_shock_Hsp33"/>
</dbReference>
<dbReference type="SUPFAM" id="SSF64397">
    <property type="entry name" value="Hsp33 domain"/>
    <property type="match status" value="1"/>
</dbReference>
<dbReference type="Pfam" id="PF01430">
    <property type="entry name" value="HSP33"/>
    <property type="match status" value="1"/>
</dbReference>
<dbReference type="Gene3D" id="3.55.30.10">
    <property type="entry name" value="Hsp33 domain"/>
    <property type="match status" value="1"/>
</dbReference>
<keyword evidence="4" id="KW-0143">Chaperone</keyword>
<evidence type="ECO:0000256" key="1">
    <source>
        <dbReference type="ARBA" id="ARBA00022490"/>
    </source>
</evidence>
<dbReference type="SUPFAM" id="SSF118352">
    <property type="entry name" value="HSP33 redox switch-like"/>
    <property type="match status" value="1"/>
</dbReference>
<keyword evidence="2" id="KW-0862">Zinc</keyword>
<protein>
    <submittedName>
        <fullName evidence="6">Hsp33 family molecular chaperone HslO</fullName>
    </submittedName>
</protein>
<gene>
    <name evidence="6" type="ORF">M0G41_00415</name>
</gene>
<dbReference type="InterPro" id="IPR016154">
    <property type="entry name" value="Heat_shock_Hsp33_C"/>
</dbReference>
<dbReference type="PIRSF" id="PIRSF005261">
    <property type="entry name" value="Heat_shock_Hsp33"/>
    <property type="match status" value="1"/>
</dbReference>
<evidence type="ECO:0000256" key="3">
    <source>
        <dbReference type="ARBA" id="ARBA00023157"/>
    </source>
</evidence>
<keyword evidence="5" id="KW-0676">Redox-active center</keyword>
<keyword evidence="3" id="KW-1015">Disulfide bond</keyword>
<dbReference type="Gene3D" id="1.10.287.480">
    <property type="entry name" value="helix hairpin bin"/>
    <property type="match status" value="1"/>
</dbReference>
<comment type="caution">
    <text evidence="6">The sequence shown here is derived from an EMBL/GenBank/DDBJ whole genome shotgun (WGS) entry which is preliminary data.</text>
</comment>
<keyword evidence="7" id="KW-1185">Reference proteome</keyword>
<dbReference type="EMBL" id="JALNMH010000001">
    <property type="protein sequence ID" value="MCK7592127.1"/>
    <property type="molecule type" value="Genomic_DNA"/>
</dbReference>
<dbReference type="RefSeq" id="WP_248204094.1">
    <property type="nucleotide sequence ID" value="NZ_JALNMH010000001.1"/>
</dbReference>
<keyword evidence="1" id="KW-0963">Cytoplasm</keyword>
<evidence type="ECO:0000313" key="7">
    <source>
        <dbReference type="Proteomes" id="UP001431449"/>
    </source>
</evidence>
<organism evidence="6 7">
    <name type="scientific">Pseudomarimonas salicorniae</name>
    <dbReference type="NCBI Taxonomy" id="2933270"/>
    <lineage>
        <taxon>Bacteria</taxon>
        <taxon>Pseudomonadati</taxon>
        <taxon>Pseudomonadota</taxon>
        <taxon>Gammaproteobacteria</taxon>
        <taxon>Lysobacterales</taxon>
        <taxon>Lysobacteraceae</taxon>
        <taxon>Pseudomarimonas</taxon>
    </lineage>
</organism>
<proteinExistence type="predicted"/>
<dbReference type="PANTHER" id="PTHR30111:SF1">
    <property type="entry name" value="33 KDA CHAPERONIN"/>
    <property type="match status" value="1"/>
</dbReference>
<dbReference type="InterPro" id="IPR023212">
    <property type="entry name" value="Hsp33_helix_hairpin_bin_dom_sf"/>
</dbReference>
<dbReference type="InterPro" id="IPR016153">
    <property type="entry name" value="Heat_shock_Hsp33_N"/>
</dbReference>
<evidence type="ECO:0000313" key="6">
    <source>
        <dbReference type="EMBL" id="MCK7592127.1"/>
    </source>
</evidence>
<dbReference type="PANTHER" id="PTHR30111">
    <property type="entry name" value="33 KDA CHAPERONIN"/>
    <property type="match status" value="1"/>
</dbReference>
<dbReference type="CDD" id="cd00498">
    <property type="entry name" value="Hsp33"/>
    <property type="match status" value="1"/>
</dbReference>
<evidence type="ECO:0000256" key="2">
    <source>
        <dbReference type="ARBA" id="ARBA00022833"/>
    </source>
</evidence>
<sequence>MSDSPRSTDVLLRFLLGRTGVRGVMVSLDEAWQEIRRRESYPDPLAALLGETAAAAALFTGHVKVEGRLSIQLKGGGALRTLFAECTHRGTVRGLALWEGELPSPLDLGHLGEGSLLAITIEKPPLPSGESVRYQGLVALEHDSLSRAFESYFSQSEQLPTRLLLAADGQRARGLMLQVLPGAQEDEDAWPRTQALFETLGAREMLDTAPAELLHRLFHEELPELLSQRELAFGCSCSRERVGGMLLALGHEQAMEAIDPDLGAVGVQCEFCGQRYRFDPVDLEQLFAGGGIDPAAPTSH</sequence>
<dbReference type="Gene3D" id="3.90.1280.10">
    <property type="entry name" value="HSP33 redox switch-like"/>
    <property type="match status" value="1"/>
</dbReference>